<dbReference type="EMBL" id="JAUEPN010000005">
    <property type="protein sequence ID" value="KAK3293944.1"/>
    <property type="molecule type" value="Genomic_DNA"/>
</dbReference>
<dbReference type="Proteomes" id="UP001278766">
    <property type="component" value="Unassembled WGS sequence"/>
</dbReference>
<dbReference type="Gene3D" id="3.60.15.10">
    <property type="entry name" value="Ribonuclease Z/Hydroxyacylglutathione hydrolase-like"/>
    <property type="match status" value="1"/>
</dbReference>
<evidence type="ECO:0000313" key="4">
    <source>
        <dbReference type="Proteomes" id="UP001278766"/>
    </source>
</evidence>
<feature type="domain" description="Metallo-beta-lactamase" evidence="2">
    <location>
        <begin position="129"/>
        <end position="322"/>
    </location>
</feature>
<dbReference type="GO" id="GO:0046872">
    <property type="term" value="F:metal ion binding"/>
    <property type="evidence" value="ECO:0007669"/>
    <property type="project" value="UniProtKB-KW"/>
</dbReference>
<dbReference type="PANTHER" id="PTHR43084">
    <property type="entry name" value="PERSULFIDE DIOXYGENASE ETHE1"/>
    <property type="match status" value="1"/>
</dbReference>
<dbReference type="InterPro" id="IPR001279">
    <property type="entry name" value="Metallo-B-lactamas"/>
</dbReference>
<proteinExistence type="predicted"/>
<dbReference type="GO" id="GO:0006749">
    <property type="term" value="P:glutathione metabolic process"/>
    <property type="evidence" value="ECO:0007669"/>
    <property type="project" value="InterPro"/>
</dbReference>
<dbReference type="InterPro" id="IPR051682">
    <property type="entry name" value="Mito_Persulfide_Diox"/>
</dbReference>
<name>A0AAE0LR98_9PEZI</name>
<reference evidence="3" key="1">
    <citation type="journal article" date="2023" name="Mol. Phylogenet. Evol.">
        <title>Genome-scale phylogeny and comparative genomics of the fungal order Sordariales.</title>
        <authorList>
            <person name="Hensen N."/>
            <person name="Bonometti L."/>
            <person name="Westerberg I."/>
            <person name="Brannstrom I.O."/>
            <person name="Guillou S."/>
            <person name="Cros-Aarteil S."/>
            <person name="Calhoun S."/>
            <person name="Haridas S."/>
            <person name="Kuo A."/>
            <person name="Mondo S."/>
            <person name="Pangilinan J."/>
            <person name="Riley R."/>
            <person name="LaButti K."/>
            <person name="Andreopoulos B."/>
            <person name="Lipzen A."/>
            <person name="Chen C."/>
            <person name="Yan M."/>
            <person name="Daum C."/>
            <person name="Ng V."/>
            <person name="Clum A."/>
            <person name="Steindorff A."/>
            <person name="Ohm R.A."/>
            <person name="Martin F."/>
            <person name="Silar P."/>
            <person name="Natvig D.O."/>
            <person name="Lalanne C."/>
            <person name="Gautier V."/>
            <person name="Ament-Velasquez S.L."/>
            <person name="Kruys A."/>
            <person name="Hutchinson M.I."/>
            <person name="Powell A.J."/>
            <person name="Barry K."/>
            <person name="Miller A.N."/>
            <person name="Grigoriev I.V."/>
            <person name="Debuchy R."/>
            <person name="Gladieux P."/>
            <person name="Hiltunen Thoren M."/>
            <person name="Johannesson H."/>
        </authorList>
    </citation>
    <scope>NUCLEOTIDE SEQUENCE</scope>
    <source>
        <strain evidence="3">CBS 168.71</strain>
    </source>
</reference>
<dbReference type="SMART" id="SM00849">
    <property type="entry name" value="Lactamase_B"/>
    <property type="match status" value="1"/>
</dbReference>
<dbReference type="Pfam" id="PF00753">
    <property type="entry name" value="Lactamase_B"/>
    <property type="match status" value="1"/>
</dbReference>
<dbReference type="GO" id="GO:0070813">
    <property type="term" value="P:hydrogen sulfide metabolic process"/>
    <property type="evidence" value="ECO:0007669"/>
    <property type="project" value="TreeGrafter"/>
</dbReference>
<dbReference type="RefSeq" id="XP_062657458.1">
    <property type="nucleotide sequence ID" value="XM_062804000.1"/>
</dbReference>
<keyword evidence="4" id="KW-1185">Reference proteome</keyword>
<sequence length="403" mass="44524">MPTPVPSCTRLVGRLSVFVETGHFRCLHCPGSLRRWRSATSNQLAGGHAKLQSWRHENGFSLQTYLPLDSRPPGIHKARITSNTLYMHSTSHIQVTSNPVQNRPPVQPLVPPTITMEPIVHTVFESQTSTWQYIVADPSTKTAVIIDPVLDFDPARNAISTKSADALLALAKEEGYIVDYLLETHAHADHLTAAKYLQSRLSKEGKKPDIGIGKRIAGVQERFAKRYGIAREEYEGAFDKLLEDDEIFHVGELEAKAVHLPGHTPDHMGYLIGKNIFCGDSIFNSDVGSARCDFPGGDANDLYQTATKLFTLPPAFKIYTGHDYPPKTPRTAPQASSTVAEQMTQNKHLKSGTSEADFVSWRTERDAGLAEPRLMHQALQVNIRAGKLPGDGLLHVPVKVEGW</sequence>
<evidence type="ECO:0000313" key="3">
    <source>
        <dbReference type="EMBL" id="KAK3293944.1"/>
    </source>
</evidence>
<evidence type="ECO:0000259" key="2">
    <source>
        <dbReference type="SMART" id="SM00849"/>
    </source>
</evidence>
<dbReference type="AlphaFoldDB" id="A0AAE0LR98"/>
<accession>A0AAE0LR98</accession>
<dbReference type="GeneID" id="87840948"/>
<dbReference type="PANTHER" id="PTHR43084:SF1">
    <property type="entry name" value="PERSULFIDE DIOXYGENASE ETHE1, MITOCHONDRIAL"/>
    <property type="match status" value="1"/>
</dbReference>
<dbReference type="GO" id="GO:0050313">
    <property type="term" value="F:sulfur dioxygenase activity"/>
    <property type="evidence" value="ECO:0007669"/>
    <property type="project" value="InterPro"/>
</dbReference>
<protein>
    <submittedName>
        <fullName evidence="3">Beta-lactamase-like protein</fullName>
    </submittedName>
</protein>
<keyword evidence="1" id="KW-0479">Metal-binding</keyword>
<comment type="caution">
    <text evidence="3">The sequence shown here is derived from an EMBL/GenBank/DDBJ whole genome shotgun (WGS) entry which is preliminary data.</text>
</comment>
<dbReference type="CDD" id="cd07724">
    <property type="entry name" value="POD-like_MBL-fold"/>
    <property type="match status" value="1"/>
</dbReference>
<dbReference type="SUPFAM" id="SSF56281">
    <property type="entry name" value="Metallo-hydrolase/oxidoreductase"/>
    <property type="match status" value="1"/>
</dbReference>
<dbReference type="InterPro" id="IPR044528">
    <property type="entry name" value="POD-like_MBL-fold"/>
</dbReference>
<dbReference type="InterPro" id="IPR036866">
    <property type="entry name" value="RibonucZ/Hydroxyglut_hydro"/>
</dbReference>
<gene>
    <name evidence="3" type="ORF">B0H64DRAFT_399102</name>
</gene>
<evidence type="ECO:0000256" key="1">
    <source>
        <dbReference type="ARBA" id="ARBA00022723"/>
    </source>
</evidence>
<dbReference type="FunFam" id="3.60.15.10:FF:000033">
    <property type="entry name" value="MBL fold metallo-hydrolase"/>
    <property type="match status" value="1"/>
</dbReference>
<reference evidence="3" key="2">
    <citation type="submission" date="2023-06" db="EMBL/GenBank/DDBJ databases">
        <authorList>
            <consortium name="Lawrence Berkeley National Laboratory"/>
            <person name="Haridas S."/>
            <person name="Hensen N."/>
            <person name="Bonometti L."/>
            <person name="Westerberg I."/>
            <person name="Brannstrom I.O."/>
            <person name="Guillou S."/>
            <person name="Cros-Aarteil S."/>
            <person name="Calhoun S."/>
            <person name="Kuo A."/>
            <person name="Mondo S."/>
            <person name="Pangilinan J."/>
            <person name="Riley R."/>
            <person name="Labutti K."/>
            <person name="Andreopoulos B."/>
            <person name="Lipzen A."/>
            <person name="Chen C."/>
            <person name="Yanf M."/>
            <person name="Daum C."/>
            <person name="Ng V."/>
            <person name="Clum A."/>
            <person name="Steindorff A."/>
            <person name="Ohm R."/>
            <person name="Martin F."/>
            <person name="Silar P."/>
            <person name="Natvig D."/>
            <person name="Lalanne C."/>
            <person name="Gautier V."/>
            <person name="Ament-Velasquez S.L."/>
            <person name="Kruys A."/>
            <person name="Hutchinson M.I."/>
            <person name="Powell A.J."/>
            <person name="Barry K."/>
            <person name="Miller A.N."/>
            <person name="Grigoriev I.V."/>
            <person name="Debuchy R."/>
            <person name="Gladieux P."/>
            <person name="Thoren M.H."/>
            <person name="Johannesson H."/>
        </authorList>
    </citation>
    <scope>NUCLEOTIDE SEQUENCE</scope>
    <source>
        <strain evidence="3">CBS 168.71</strain>
    </source>
</reference>
<organism evidence="3 4">
    <name type="scientific">Chaetomium fimeti</name>
    <dbReference type="NCBI Taxonomy" id="1854472"/>
    <lineage>
        <taxon>Eukaryota</taxon>
        <taxon>Fungi</taxon>
        <taxon>Dikarya</taxon>
        <taxon>Ascomycota</taxon>
        <taxon>Pezizomycotina</taxon>
        <taxon>Sordariomycetes</taxon>
        <taxon>Sordariomycetidae</taxon>
        <taxon>Sordariales</taxon>
        <taxon>Chaetomiaceae</taxon>
        <taxon>Chaetomium</taxon>
    </lineage>
</organism>